<protein>
    <submittedName>
        <fullName evidence="10">Serine protease</fullName>
    </submittedName>
</protein>
<dbReference type="InterPro" id="IPR023827">
    <property type="entry name" value="Peptidase_S8_Asp-AS"/>
</dbReference>
<dbReference type="PROSITE" id="PS00137">
    <property type="entry name" value="SUBTILASE_HIS"/>
    <property type="match status" value="1"/>
</dbReference>
<feature type="chain" id="PRO_5046066414" evidence="8">
    <location>
        <begin position="29"/>
        <end position="521"/>
    </location>
</feature>
<dbReference type="InterPro" id="IPR023828">
    <property type="entry name" value="Peptidase_S8_Ser-AS"/>
</dbReference>
<sequence>MARTRRLLVTAAAGAIFLPLLTAVPAAAEGEILNAQAARPVKGSYIVTLKDTETLRQEGVQREARRLTRKYAGNVGFVYQRAVRGFQALLSEEKAERLAANPAVKSVEQDVQVTASDVQQNPPSWGLDRLDQKAVPLSRTYTYDTAASNVTAYIVDTGIMTSHADFGGRAKSGYDFVDKDADATDCNGHGTHVAGTVGGAAHGVAKGVKLVGVRVLSCTGSGSTAGVIAGVDWVTANAAKPAVANMSLGGGVSSTLDAAVERAVASGVTFAVAAGNDNKNACNASPARTPGALTVGATTSADARASFSNYGSCLDLFAPGAGIVSSWIGGDSATRTASGTSMASPHVAGAAALVLAGNPGYTPAQVGSALTSAASTGTVTGPGSGSPNRLLFTTDGSGAPPPPPPPPCDAKTNDTDTAIRSWQTSSSPVTIAGCTGNASATTKVTVDLTHPRRGSLTIDLVAPDGTSYPLKGFDLFDGAADLKTTYTVDASAEASNGAWTLRIADWWFGTQGTLNTWTLTP</sequence>
<evidence type="ECO:0000256" key="1">
    <source>
        <dbReference type="ARBA" id="ARBA00011073"/>
    </source>
</evidence>
<evidence type="ECO:0000259" key="9">
    <source>
        <dbReference type="PROSITE" id="PS51829"/>
    </source>
</evidence>
<dbReference type="SUPFAM" id="SSF54897">
    <property type="entry name" value="Protease propeptides/inhibitors"/>
    <property type="match status" value="1"/>
</dbReference>
<dbReference type="InterPro" id="IPR010259">
    <property type="entry name" value="S8pro/Inhibitor_I9"/>
</dbReference>
<keyword evidence="3 5" id="KW-0378">Hydrolase</keyword>
<dbReference type="InterPro" id="IPR034193">
    <property type="entry name" value="PCSK9_ProteinaseK-like"/>
</dbReference>
<dbReference type="Pfam" id="PF01483">
    <property type="entry name" value="P_proprotein"/>
    <property type="match status" value="1"/>
</dbReference>
<dbReference type="SUPFAM" id="SSF49785">
    <property type="entry name" value="Galactose-binding domain-like"/>
    <property type="match status" value="1"/>
</dbReference>
<dbReference type="EMBL" id="BAAATD010000002">
    <property type="protein sequence ID" value="GAA2583095.1"/>
    <property type="molecule type" value="Genomic_DNA"/>
</dbReference>
<dbReference type="Gene3D" id="2.60.120.260">
    <property type="entry name" value="Galactose-binding domain-like"/>
    <property type="match status" value="1"/>
</dbReference>
<evidence type="ECO:0000256" key="4">
    <source>
        <dbReference type="ARBA" id="ARBA00022825"/>
    </source>
</evidence>
<proteinExistence type="inferred from homology"/>
<dbReference type="Pfam" id="PF05922">
    <property type="entry name" value="Inhibitor_I9"/>
    <property type="match status" value="1"/>
</dbReference>
<dbReference type="PRINTS" id="PR00723">
    <property type="entry name" value="SUBTILISIN"/>
</dbReference>
<comment type="similarity">
    <text evidence="1 5 6">Belongs to the peptidase S8 family.</text>
</comment>
<organism evidence="10 11">
    <name type="scientific">Actinomadura fulvescens</name>
    <dbReference type="NCBI Taxonomy" id="46160"/>
    <lineage>
        <taxon>Bacteria</taxon>
        <taxon>Bacillati</taxon>
        <taxon>Actinomycetota</taxon>
        <taxon>Actinomycetes</taxon>
        <taxon>Streptosporangiales</taxon>
        <taxon>Thermomonosporaceae</taxon>
        <taxon>Actinomadura</taxon>
    </lineage>
</organism>
<dbReference type="Gene3D" id="3.40.50.200">
    <property type="entry name" value="Peptidase S8/S53 domain"/>
    <property type="match status" value="1"/>
</dbReference>
<dbReference type="PROSITE" id="PS51829">
    <property type="entry name" value="P_HOMO_B"/>
    <property type="match status" value="1"/>
</dbReference>
<feature type="domain" description="P/Homo B" evidence="9">
    <location>
        <begin position="385"/>
        <end position="521"/>
    </location>
</feature>
<dbReference type="SUPFAM" id="SSF52743">
    <property type="entry name" value="Subtilisin-like"/>
    <property type="match status" value="1"/>
</dbReference>
<reference evidence="10 11" key="1">
    <citation type="journal article" date="2019" name="Int. J. Syst. Evol. Microbiol.">
        <title>The Global Catalogue of Microorganisms (GCM) 10K type strain sequencing project: providing services to taxonomists for standard genome sequencing and annotation.</title>
        <authorList>
            <consortium name="The Broad Institute Genomics Platform"/>
            <consortium name="The Broad Institute Genome Sequencing Center for Infectious Disease"/>
            <person name="Wu L."/>
            <person name="Ma J."/>
        </authorList>
    </citation>
    <scope>NUCLEOTIDE SEQUENCE [LARGE SCALE GENOMIC DNA]</scope>
    <source>
        <strain evidence="10 11">JCM 6833</strain>
    </source>
</reference>
<dbReference type="PROSITE" id="PS51892">
    <property type="entry name" value="SUBTILASE"/>
    <property type="match status" value="1"/>
</dbReference>
<evidence type="ECO:0000256" key="6">
    <source>
        <dbReference type="RuleBase" id="RU003355"/>
    </source>
</evidence>
<dbReference type="Pfam" id="PF00082">
    <property type="entry name" value="Peptidase_S8"/>
    <property type="match status" value="1"/>
</dbReference>
<dbReference type="PANTHER" id="PTHR43806">
    <property type="entry name" value="PEPTIDASE S8"/>
    <property type="match status" value="1"/>
</dbReference>
<dbReference type="InterPro" id="IPR000209">
    <property type="entry name" value="Peptidase_S8/S53_dom"/>
</dbReference>
<feature type="signal peptide" evidence="8">
    <location>
        <begin position="1"/>
        <end position="28"/>
    </location>
</feature>
<evidence type="ECO:0000313" key="10">
    <source>
        <dbReference type="EMBL" id="GAA2583095.1"/>
    </source>
</evidence>
<dbReference type="InterPro" id="IPR015500">
    <property type="entry name" value="Peptidase_S8_subtilisin-rel"/>
</dbReference>
<evidence type="ECO:0000256" key="2">
    <source>
        <dbReference type="ARBA" id="ARBA00022670"/>
    </source>
</evidence>
<dbReference type="CDD" id="cd04077">
    <property type="entry name" value="Peptidases_S8_PCSK9_ProteinaseK_like"/>
    <property type="match status" value="1"/>
</dbReference>
<feature type="compositionally biased region" description="Low complexity" evidence="7">
    <location>
        <begin position="376"/>
        <end position="387"/>
    </location>
</feature>
<dbReference type="GO" id="GO:0006508">
    <property type="term" value="P:proteolysis"/>
    <property type="evidence" value="ECO:0007669"/>
    <property type="project" value="UniProtKB-KW"/>
</dbReference>
<evidence type="ECO:0000256" key="5">
    <source>
        <dbReference type="PROSITE-ProRule" id="PRU01240"/>
    </source>
</evidence>
<keyword evidence="11" id="KW-1185">Reference proteome</keyword>
<dbReference type="InterPro" id="IPR050131">
    <property type="entry name" value="Peptidase_S8_subtilisin-like"/>
</dbReference>
<dbReference type="InterPro" id="IPR036852">
    <property type="entry name" value="Peptidase_S8/S53_dom_sf"/>
</dbReference>
<keyword evidence="2 5" id="KW-0645">Protease</keyword>
<evidence type="ECO:0000256" key="3">
    <source>
        <dbReference type="ARBA" id="ARBA00022801"/>
    </source>
</evidence>
<dbReference type="GO" id="GO:0008233">
    <property type="term" value="F:peptidase activity"/>
    <property type="evidence" value="ECO:0007669"/>
    <property type="project" value="UniProtKB-KW"/>
</dbReference>
<feature type="active site" description="Charge relay system" evidence="5">
    <location>
        <position position="341"/>
    </location>
</feature>
<dbReference type="RefSeq" id="WP_344538970.1">
    <property type="nucleotide sequence ID" value="NZ_BAAATD010000002.1"/>
</dbReference>
<accession>A0ABN3PH80</accession>
<feature type="active site" description="Charge relay system" evidence="5">
    <location>
        <position position="189"/>
    </location>
</feature>
<name>A0ABN3PH80_9ACTN</name>
<keyword evidence="8" id="KW-0732">Signal</keyword>
<dbReference type="Proteomes" id="UP001501509">
    <property type="component" value="Unassembled WGS sequence"/>
</dbReference>
<keyword evidence="4 5" id="KW-0720">Serine protease</keyword>
<dbReference type="InterPro" id="IPR022398">
    <property type="entry name" value="Peptidase_S8_His-AS"/>
</dbReference>
<dbReference type="Gene3D" id="3.30.70.80">
    <property type="entry name" value="Peptidase S8 propeptide/proteinase inhibitor I9"/>
    <property type="match status" value="1"/>
</dbReference>
<dbReference type="PANTHER" id="PTHR43806:SF11">
    <property type="entry name" value="CEREVISIN-RELATED"/>
    <property type="match status" value="1"/>
</dbReference>
<evidence type="ECO:0000256" key="8">
    <source>
        <dbReference type="SAM" id="SignalP"/>
    </source>
</evidence>
<dbReference type="PROSITE" id="PS00138">
    <property type="entry name" value="SUBTILASE_SER"/>
    <property type="match status" value="1"/>
</dbReference>
<evidence type="ECO:0000256" key="7">
    <source>
        <dbReference type="SAM" id="MobiDB-lite"/>
    </source>
</evidence>
<evidence type="ECO:0000313" key="11">
    <source>
        <dbReference type="Proteomes" id="UP001501509"/>
    </source>
</evidence>
<dbReference type="InterPro" id="IPR037045">
    <property type="entry name" value="S8pro/Inhibitor_I9_sf"/>
</dbReference>
<feature type="compositionally biased region" description="Pro residues" evidence="7">
    <location>
        <begin position="399"/>
        <end position="408"/>
    </location>
</feature>
<gene>
    <name evidence="10" type="ORF">GCM10010411_14670</name>
</gene>
<dbReference type="InterPro" id="IPR008979">
    <property type="entry name" value="Galactose-bd-like_sf"/>
</dbReference>
<feature type="active site" description="Charge relay system" evidence="5">
    <location>
        <position position="156"/>
    </location>
</feature>
<dbReference type="InterPro" id="IPR002884">
    <property type="entry name" value="P_dom"/>
</dbReference>
<feature type="region of interest" description="Disordered" evidence="7">
    <location>
        <begin position="376"/>
        <end position="414"/>
    </location>
</feature>
<dbReference type="PROSITE" id="PS00136">
    <property type="entry name" value="SUBTILASE_ASP"/>
    <property type="match status" value="1"/>
</dbReference>
<comment type="caution">
    <text evidence="10">The sequence shown here is derived from an EMBL/GenBank/DDBJ whole genome shotgun (WGS) entry which is preliminary data.</text>
</comment>